<sequence>MNGECGNTQYGSIDFDKLMHERIRPISENDPPSNTQIPIKPSVPQPSSISLNIHHRIVALARRRFGLQFQAGAVRVRRNHVKSIAHIVPSQNHTVKDNRKEGLHSAEKAKKEANSLFSDGESDQTGHVAREEIASSGFEVPVLILVEHVETGGE</sequence>
<evidence type="ECO:0000313" key="3">
    <source>
        <dbReference type="Proteomes" id="UP001374535"/>
    </source>
</evidence>
<organism evidence="2 3">
    <name type="scientific">Vigna mungo</name>
    <name type="common">Black gram</name>
    <name type="synonym">Phaseolus mungo</name>
    <dbReference type="NCBI Taxonomy" id="3915"/>
    <lineage>
        <taxon>Eukaryota</taxon>
        <taxon>Viridiplantae</taxon>
        <taxon>Streptophyta</taxon>
        <taxon>Embryophyta</taxon>
        <taxon>Tracheophyta</taxon>
        <taxon>Spermatophyta</taxon>
        <taxon>Magnoliopsida</taxon>
        <taxon>eudicotyledons</taxon>
        <taxon>Gunneridae</taxon>
        <taxon>Pentapetalae</taxon>
        <taxon>rosids</taxon>
        <taxon>fabids</taxon>
        <taxon>Fabales</taxon>
        <taxon>Fabaceae</taxon>
        <taxon>Papilionoideae</taxon>
        <taxon>50 kb inversion clade</taxon>
        <taxon>NPAAA clade</taxon>
        <taxon>indigoferoid/millettioid clade</taxon>
        <taxon>Phaseoleae</taxon>
        <taxon>Vigna</taxon>
    </lineage>
</organism>
<gene>
    <name evidence="2" type="ORF">V8G54_029258</name>
</gene>
<proteinExistence type="predicted"/>
<evidence type="ECO:0000313" key="2">
    <source>
        <dbReference type="EMBL" id="WVY97107.1"/>
    </source>
</evidence>
<reference evidence="2 3" key="1">
    <citation type="journal article" date="2023" name="Life. Sci Alliance">
        <title>Evolutionary insights into 3D genome organization and epigenetic landscape of Vigna mungo.</title>
        <authorList>
            <person name="Junaid A."/>
            <person name="Singh B."/>
            <person name="Bhatia S."/>
        </authorList>
    </citation>
    <scope>NUCLEOTIDE SEQUENCE [LARGE SCALE GENOMIC DNA]</scope>
    <source>
        <strain evidence="2">Urdbean</strain>
    </source>
</reference>
<dbReference type="EMBL" id="CP144692">
    <property type="protein sequence ID" value="WVY97107.1"/>
    <property type="molecule type" value="Genomic_DNA"/>
</dbReference>
<accession>A0AAQ3RLA5</accession>
<dbReference type="AlphaFoldDB" id="A0AAQ3RLA5"/>
<feature type="compositionally biased region" description="Basic and acidic residues" evidence="1">
    <location>
        <begin position="94"/>
        <end position="113"/>
    </location>
</feature>
<evidence type="ECO:0000256" key="1">
    <source>
        <dbReference type="SAM" id="MobiDB-lite"/>
    </source>
</evidence>
<protein>
    <submittedName>
        <fullName evidence="2">Uncharacterized protein</fullName>
    </submittedName>
</protein>
<name>A0AAQ3RLA5_VIGMU</name>
<feature type="region of interest" description="Disordered" evidence="1">
    <location>
        <begin position="93"/>
        <end position="126"/>
    </location>
</feature>
<dbReference type="Proteomes" id="UP001374535">
    <property type="component" value="Chromosome 9"/>
</dbReference>
<keyword evidence="3" id="KW-1185">Reference proteome</keyword>